<dbReference type="Proteomes" id="UP000207598">
    <property type="component" value="Unassembled WGS sequence"/>
</dbReference>
<evidence type="ECO:0000313" key="4">
    <source>
        <dbReference type="Proteomes" id="UP000207598"/>
    </source>
</evidence>
<gene>
    <name evidence="3" type="ORF">MAA8898_04623</name>
</gene>
<dbReference type="EMBL" id="FXYF01000020">
    <property type="protein sequence ID" value="SMX50139.1"/>
    <property type="molecule type" value="Genomic_DNA"/>
</dbReference>
<sequence>MTSLPSLRTETLDRLQALGAGDALSPRAAATCTTLIDKLRAPVRIGLVGLPGAGKRALLNALAGDTLADPRLDVPTLEVLPGDRPGLRATLADSSLLVVDGAPTAALLRQRPVYLRLTSPAPGLAGRRLLLLATDDSAQDLAAGLRWAAPRVDILLWCSRAWHPAERQVWHAAPDSLRNHAVLLLTGSEAPPRLRATDDGFDTAFRIDPAEPGGMDKLRAHLADIIDEAATQDLHGAQLFLARHAAATHAEPAKEPTPPPQVVPLAAASRPEADPEARAELGRLLHLLRRAAEDLRQELALAADDPDRLLSAFEEVFETLAGRCADLSHLSDRWPDLGDDVAEARDLALLLRIEGGAGQVTDAARLLVQVRTGIEERLAA</sequence>
<dbReference type="InterPro" id="IPR027417">
    <property type="entry name" value="P-loop_NTPase"/>
</dbReference>
<evidence type="ECO:0000256" key="2">
    <source>
        <dbReference type="SAM" id="MobiDB-lite"/>
    </source>
</evidence>
<dbReference type="OrthoDB" id="7647819at2"/>
<dbReference type="AlphaFoldDB" id="A0A238L554"/>
<evidence type="ECO:0000256" key="1">
    <source>
        <dbReference type="SAM" id="Coils"/>
    </source>
</evidence>
<keyword evidence="4" id="KW-1185">Reference proteome</keyword>
<dbReference type="RefSeq" id="WP_094023351.1">
    <property type="nucleotide sequence ID" value="NZ_FXYF01000020.1"/>
</dbReference>
<name>A0A238L554_9RHOB</name>
<proteinExistence type="predicted"/>
<protein>
    <submittedName>
        <fullName evidence="3">Uncharacterized protein</fullName>
    </submittedName>
</protein>
<accession>A0A238L554</accession>
<keyword evidence="1" id="KW-0175">Coiled coil</keyword>
<feature type="coiled-coil region" evidence="1">
    <location>
        <begin position="278"/>
        <end position="305"/>
    </location>
</feature>
<feature type="region of interest" description="Disordered" evidence="2">
    <location>
        <begin position="247"/>
        <end position="276"/>
    </location>
</feature>
<organism evidence="3 4">
    <name type="scientific">Maliponia aquimaris</name>
    <dbReference type="NCBI Taxonomy" id="1673631"/>
    <lineage>
        <taxon>Bacteria</taxon>
        <taxon>Pseudomonadati</taxon>
        <taxon>Pseudomonadota</taxon>
        <taxon>Alphaproteobacteria</taxon>
        <taxon>Rhodobacterales</taxon>
        <taxon>Paracoccaceae</taxon>
        <taxon>Maliponia</taxon>
    </lineage>
</organism>
<reference evidence="3 4" key="1">
    <citation type="submission" date="2017-05" db="EMBL/GenBank/DDBJ databases">
        <authorList>
            <person name="Song R."/>
            <person name="Chenine A.L."/>
            <person name="Ruprecht R.M."/>
        </authorList>
    </citation>
    <scope>NUCLEOTIDE SEQUENCE [LARGE SCALE GENOMIC DNA]</scope>
    <source>
        <strain evidence="3 4">CECT 8898</strain>
    </source>
</reference>
<dbReference type="SUPFAM" id="SSF52540">
    <property type="entry name" value="P-loop containing nucleoside triphosphate hydrolases"/>
    <property type="match status" value="1"/>
</dbReference>
<evidence type="ECO:0000313" key="3">
    <source>
        <dbReference type="EMBL" id="SMX50139.1"/>
    </source>
</evidence>